<keyword evidence="2" id="KW-1185">Reference proteome</keyword>
<sequence>MTVAAGKRTAPEVEAQVIDLVEAGKTRREVSEATGVSTRVITRIVRDAPGVEFAMIGSGSSGTAMAMAKARRVQSEYARNRRAALSERILDATEKTLDLLDTCTAPRERQFLSQALRNHAAAYADLTSQDAKAAPDMQVVVSIFDRFNANAEAVIGSMAPTPRPGLIQE</sequence>
<accession>A0ABR8W718</accession>
<dbReference type="Proteomes" id="UP000611521">
    <property type="component" value="Unassembled WGS sequence"/>
</dbReference>
<name>A0ABR8W718_9MICO</name>
<protein>
    <submittedName>
        <fullName evidence="1">Helix-turn-helix domain-containing protein</fullName>
    </submittedName>
</protein>
<evidence type="ECO:0000313" key="2">
    <source>
        <dbReference type="Proteomes" id="UP000611521"/>
    </source>
</evidence>
<evidence type="ECO:0000313" key="1">
    <source>
        <dbReference type="EMBL" id="MBD8012809.1"/>
    </source>
</evidence>
<reference evidence="1 2" key="1">
    <citation type="submission" date="2020-08" db="EMBL/GenBank/DDBJ databases">
        <title>A Genomic Blueprint of the Chicken Gut Microbiome.</title>
        <authorList>
            <person name="Gilroy R."/>
            <person name="Ravi A."/>
            <person name="Getino M."/>
            <person name="Pursley I."/>
            <person name="Horton D.L."/>
            <person name="Alikhan N.-F."/>
            <person name="Baker D."/>
            <person name="Gharbi K."/>
            <person name="Hall N."/>
            <person name="Watson M."/>
            <person name="Adriaenssens E.M."/>
            <person name="Foster-Nyarko E."/>
            <person name="Jarju S."/>
            <person name="Secka A."/>
            <person name="Antonio M."/>
            <person name="Oren A."/>
            <person name="Chaudhuri R."/>
            <person name="La Ragione R.M."/>
            <person name="Hildebrand F."/>
            <person name="Pallen M.J."/>
        </authorList>
    </citation>
    <scope>NUCLEOTIDE SEQUENCE [LARGE SCALE GENOMIC DNA]</scope>
    <source>
        <strain evidence="1 2">Re1</strain>
    </source>
</reference>
<proteinExistence type="predicted"/>
<dbReference type="EMBL" id="JACSPX010000003">
    <property type="protein sequence ID" value="MBD8012809.1"/>
    <property type="molecule type" value="Genomic_DNA"/>
</dbReference>
<organism evidence="1 2">
    <name type="scientific">Microbacterium commune</name>
    <dbReference type="NCBI Taxonomy" id="2762219"/>
    <lineage>
        <taxon>Bacteria</taxon>
        <taxon>Bacillati</taxon>
        <taxon>Actinomycetota</taxon>
        <taxon>Actinomycetes</taxon>
        <taxon>Micrococcales</taxon>
        <taxon>Microbacteriaceae</taxon>
        <taxon>Microbacterium</taxon>
    </lineage>
</organism>
<gene>
    <name evidence="1" type="ORF">H9633_10925</name>
</gene>
<comment type="caution">
    <text evidence="1">The sequence shown here is derived from an EMBL/GenBank/DDBJ whole genome shotgun (WGS) entry which is preliminary data.</text>
</comment>